<dbReference type="InterPro" id="IPR001279">
    <property type="entry name" value="Metallo-B-lactamas"/>
</dbReference>
<dbReference type="Gene3D" id="3.60.15.10">
    <property type="entry name" value="Ribonuclease Z/Hydroxyacylglutathione hydrolase-like"/>
    <property type="match status" value="1"/>
</dbReference>
<dbReference type="Pfam" id="PF12706">
    <property type="entry name" value="Lactamase_B_2"/>
    <property type="match status" value="1"/>
</dbReference>
<keyword evidence="6" id="KW-1185">Reference proteome</keyword>
<organism evidence="4 5">
    <name type="scientific">Pectobacterium brasiliense</name>
    <dbReference type="NCBI Taxonomy" id="180957"/>
    <lineage>
        <taxon>Bacteria</taxon>
        <taxon>Pseudomonadati</taxon>
        <taxon>Pseudomonadota</taxon>
        <taxon>Gammaproteobacteria</taxon>
        <taxon>Enterobacterales</taxon>
        <taxon>Pectobacteriaceae</taxon>
        <taxon>Pectobacterium</taxon>
    </lineage>
</organism>
<sequence>MKITQIRNATLRLEFGGKTFLIDPMLAPKATYPGFPGTANAHLRNPLVDLPLPMAAILDVDAVIVTHTHLDHWDDTAIDAIPKTMPIFSQNTQDADIIRQAGFTSVRVLGEQTEYDGITLIKTSGQHGSDETYANPQMAERLGDVCGIVFRHAYEKSFYLAGDTVWNQHVIAALTHHTPDVVALNIGNAVIPGFGSIIMGKEDVRRVHQLVPNAVIVATHMEAVNHCLLSRAELRDYLHEEKLQSVAHVPNDGESVQF</sequence>
<dbReference type="PANTHER" id="PTHR43546">
    <property type="entry name" value="UPF0173 METAL-DEPENDENT HYDROLASE MJ1163-RELATED"/>
    <property type="match status" value="1"/>
</dbReference>
<dbReference type="GO" id="GO:0016787">
    <property type="term" value="F:hydrolase activity"/>
    <property type="evidence" value="ECO:0007669"/>
    <property type="project" value="UniProtKB-KW"/>
</dbReference>
<dbReference type="EMBL" id="CP065031">
    <property type="protein sequence ID" value="QPK26130.1"/>
    <property type="molecule type" value="Genomic_DNA"/>
</dbReference>
<accession>A0A433N9P5</accession>
<dbReference type="InterPro" id="IPR050114">
    <property type="entry name" value="UPF0173_UPF0282_UlaG_hydrolase"/>
</dbReference>
<reference evidence="4 5" key="2">
    <citation type="submission" date="2020-11" db="EMBL/GenBank/DDBJ databases">
        <title>Complete genome sequence of Pectobacterium brasiliense strain F126.</title>
        <authorList>
            <person name="Miroshnikov K."/>
            <person name="Vo T.N.H."/>
            <person name="Khodykina M.V."/>
            <person name="Kabanova A.P."/>
            <person name="Shneider M."/>
            <person name="Korzhenkov A."/>
            <person name="Toschakov S.V."/>
            <person name="Miroshnikov K.A."/>
            <person name="Ignatov A.N."/>
            <person name="Mikhailova Y.V."/>
            <person name="Shelenkov A."/>
            <person name="Yanushevich Y.G."/>
            <person name="Evseev P.V."/>
        </authorList>
    </citation>
    <scope>NUCLEOTIDE SEQUENCE [LARGE SCALE GENOMIC DNA]</scope>
    <source>
        <strain evidence="4 5">F126</strain>
    </source>
</reference>
<evidence type="ECO:0000313" key="5">
    <source>
        <dbReference type="Proteomes" id="UP000269351"/>
    </source>
</evidence>
<dbReference type="AlphaFoldDB" id="A0A433N9P5"/>
<feature type="domain" description="Metallo-beta-lactamase" evidence="2">
    <location>
        <begin position="20"/>
        <end position="221"/>
    </location>
</feature>
<evidence type="ECO:0000313" key="4">
    <source>
        <dbReference type="EMBL" id="QPK26130.1"/>
    </source>
</evidence>
<dbReference type="Proteomes" id="UP000762586">
    <property type="component" value="Unassembled WGS sequence"/>
</dbReference>
<reference evidence="3 6" key="1">
    <citation type="submission" date="2020-07" db="EMBL/GenBank/DDBJ databases">
        <title>A pangenomic view of the genus Pectobacterium provides insights into genome organization, phylogeny, and virulence.</title>
        <authorList>
            <person name="Jonkheer E."/>
            <person name="Brankovics B."/>
            <person name="Houwers I."/>
            <person name="Van Der Wolf J."/>
            <person name="Bonants P."/>
            <person name="Vreeburg R."/>
            <person name="Bollema R."/>
            <person name="De Haan J."/>
            <person name="Berke L."/>
            <person name="De Ridder D."/>
            <person name="Smit S."/>
            <person name="Van Der Lee T.A.J."/>
        </authorList>
    </citation>
    <scope>NUCLEOTIDE SEQUENCE [LARGE SCALE GENOMIC DNA]</scope>
    <source>
        <strain evidence="3 6">NAK:384</strain>
    </source>
</reference>
<keyword evidence="1 4" id="KW-0378">Hydrolase</keyword>
<evidence type="ECO:0000259" key="2">
    <source>
        <dbReference type="Pfam" id="PF12706"/>
    </source>
</evidence>
<proteinExistence type="predicted"/>
<dbReference type="Proteomes" id="UP000269351">
    <property type="component" value="Chromosome"/>
</dbReference>
<dbReference type="RefSeq" id="WP_119871700.1">
    <property type="nucleotide sequence ID" value="NZ_BSWF01000007.1"/>
</dbReference>
<dbReference type="PANTHER" id="PTHR43546:SF9">
    <property type="entry name" value="L-ASCORBATE-6-PHOSPHATE LACTONASE ULAG-RELATED"/>
    <property type="match status" value="1"/>
</dbReference>
<protein>
    <submittedName>
        <fullName evidence="4">MBL fold metallo-hydrolase</fullName>
    </submittedName>
</protein>
<gene>
    <name evidence="4" type="ORF">F126LOC_010315</name>
    <name evidence="3" type="ORF">H4F48_03115</name>
</gene>
<evidence type="ECO:0000313" key="6">
    <source>
        <dbReference type="Proteomes" id="UP000762586"/>
    </source>
</evidence>
<dbReference type="EMBL" id="JACGET010000003">
    <property type="protein sequence ID" value="MBN3105065.1"/>
    <property type="molecule type" value="Genomic_DNA"/>
</dbReference>
<name>A0A433N9P5_9GAMM</name>
<dbReference type="SUPFAM" id="SSF56281">
    <property type="entry name" value="Metallo-hydrolase/oxidoreductase"/>
    <property type="match status" value="1"/>
</dbReference>
<evidence type="ECO:0000256" key="1">
    <source>
        <dbReference type="ARBA" id="ARBA00022801"/>
    </source>
</evidence>
<dbReference type="InterPro" id="IPR036866">
    <property type="entry name" value="RibonucZ/Hydroxyglut_hydro"/>
</dbReference>
<evidence type="ECO:0000313" key="3">
    <source>
        <dbReference type="EMBL" id="MBN3105065.1"/>
    </source>
</evidence>